<protein>
    <submittedName>
        <fullName evidence="1">Uncharacterized protein</fullName>
    </submittedName>
</protein>
<dbReference type="AlphaFoldDB" id="A0A671P1X4"/>
<evidence type="ECO:0000313" key="2">
    <source>
        <dbReference type="Proteomes" id="UP000472260"/>
    </source>
</evidence>
<accession>A0A671P1X4</accession>
<keyword evidence="2" id="KW-1185">Reference proteome</keyword>
<dbReference type="Ensembl" id="ENSSANT00000055956.1">
    <property type="protein sequence ID" value="ENSSANP00000052636.1"/>
    <property type="gene ID" value="ENSSANG00000026334.1"/>
</dbReference>
<dbReference type="InterPro" id="IPR027417">
    <property type="entry name" value="P-loop_NTPase"/>
</dbReference>
<organism evidence="1 2">
    <name type="scientific">Sinocyclocheilus anshuiensis</name>
    <dbReference type="NCBI Taxonomy" id="1608454"/>
    <lineage>
        <taxon>Eukaryota</taxon>
        <taxon>Metazoa</taxon>
        <taxon>Chordata</taxon>
        <taxon>Craniata</taxon>
        <taxon>Vertebrata</taxon>
        <taxon>Euteleostomi</taxon>
        <taxon>Actinopterygii</taxon>
        <taxon>Neopterygii</taxon>
        <taxon>Teleostei</taxon>
        <taxon>Ostariophysi</taxon>
        <taxon>Cypriniformes</taxon>
        <taxon>Cyprinidae</taxon>
        <taxon>Cyprininae</taxon>
        <taxon>Sinocyclocheilus</taxon>
    </lineage>
</organism>
<proteinExistence type="predicted"/>
<dbReference type="Gene3D" id="3.40.50.300">
    <property type="entry name" value="P-loop containing nucleotide triphosphate hydrolases"/>
    <property type="match status" value="1"/>
</dbReference>
<sequence length="48" mass="5465">INVYSVFYSVTNGGKTTLTGRLIKNLPNCCVVHQDDFFKVWRDSTILT</sequence>
<dbReference type="Proteomes" id="UP000472260">
    <property type="component" value="Unassembled WGS sequence"/>
</dbReference>
<reference evidence="1" key="2">
    <citation type="submission" date="2025-09" db="UniProtKB">
        <authorList>
            <consortium name="Ensembl"/>
        </authorList>
    </citation>
    <scope>IDENTIFICATION</scope>
</reference>
<name>A0A671P1X4_9TELE</name>
<reference evidence="1" key="1">
    <citation type="submission" date="2025-08" db="UniProtKB">
        <authorList>
            <consortium name="Ensembl"/>
        </authorList>
    </citation>
    <scope>IDENTIFICATION</scope>
</reference>
<evidence type="ECO:0000313" key="1">
    <source>
        <dbReference type="Ensembl" id="ENSSANP00000052636.1"/>
    </source>
</evidence>